<dbReference type="GO" id="GO:0015297">
    <property type="term" value="F:antiporter activity"/>
    <property type="evidence" value="ECO:0007669"/>
    <property type="project" value="InterPro"/>
</dbReference>
<dbReference type="CDD" id="cd13136">
    <property type="entry name" value="MATE_DinF_like"/>
    <property type="match status" value="1"/>
</dbReference>
<proteinExistence type="inferred from homology"/>
<evidence type="ECO:0000256" key="3">
    <source>
        <dbReference type="ARBA" id="ARBA00022692"/>
    </source>
</evidence>
<feature type="transmembrane region" description="Helical" evidence="6">
    <location>
        <begin position="308"/>
        <end position="326"/>
    </location>
</feature>
<dbReference type="PANTHER" id="PTHR42893">
    <property type="entry name" value="PROTEIN DETOXIFICATION 44, CHLOROPLASTIC-RELATED"/>
    <property type="match status" value="1"/>
</dbReference>
<feature type="transmembrane region" description="Helical" evidence="6">
    <location>
        <begin position="401"/>
        <end position="422"/>
    </location>
</feature>
<evidence type="ECO:0000256" key="2">
    <source>
        <dbReference type="ARBA" id="ARBA00010199"/>
    </source>
</evidence>
<feature type="transmembrane region" description="Helical" evidence="6">
    <location>
        <begin position="269"/>
        <end position="288"/>
    </location>
</feature>
<dbReference type="RefSeq" id="WP_099149044.1">
    <property type="nucleotide sequence ID" value="NZ_PDUD01000009.1"/>
</dbReference>
<keyword evidence="4 6" id="KW-1133">Transmembrane helix</keyword>
<dbReference type="InterPro" id="IPR002528">
    <property type="entry name" value="MATE_fam"/>
</dbReference>
<dbReference type="NCBIfam" id="TIGR00797">
    <property type="entry name" value="matE"/>
    <property type="match status" value="1"/>
</dbReference>
<evidence type="ECO:0000256" key="6">
    <source>
        <dbReference type="SAM" id="Phobius"/>
    </source>
</evidence>
<evidence type="ECO:0000313" key="7">
    <source>
        <dbReference type="EMBL" id="PHN07596.1"/>
    </source>
</evidence>
<dbReference type="GO" id="GO:0042910">
    <property type="term" value="F:xenobiotic transmembrane transporter activity"/>
    <property type="evidence" value="ECO:0007669"/>
    <property type="project" value="InterPro"/>
</dbReference>
<protein>
    <submittedName>
        <fullName evidence="7">MATE family efflux transporter</fullName>
    </submittedName>
</protein>
<comment type="similarity">
    <text evidence="2">Belongs to the multi antimicrobial extrusion (MATE) (TC 2.A.66.1) family.</text>
</comment>
<name>A0A2D0NGT4_FLAN2</name>
<dbReference type="PANTHER" id="PTHR42893:SF46">
    <property type="entry name" value="PROTEIN DETOXIFICATION 44, CHLOROPLASTIC"/>
    <property type="match status" value="1"/>
</dbReference>
<comment type="subcellular location">
    <subcellularLocation>
        <location evidence="1">Membrane</location>
        <topology evidence="1">Multi-pass membrane protein</topology>
    </subcellularLocation>
</comment>
<feature type="transmembrane region" description="Helical" evidence="6">
    <location>
        <begin position="124"/>
        <end position="145"/>
    </location>
</feature>
<feature type="transmembrane region" description="Helical" evidence="6">
    <location>
        <begin position="152"/>
        <end position="173"/>
    </location>
</feature>
<dbReference type="AlphaFoldDB" id="A0A2D0NGT4"/>
<sequence length="432" mass="48105">MNREILRLAVPNILSNISVPLLSTVDTALMGRLTELHLGAVGLGAMIFNFIYWNFGFLRMGTTGMAAQGYGADDAKAIAATLGRALLVALILAGLILLFQRPLAELSFRLLNVTEAQLPLVREYVFIRIWAAPATLGTYVLFGWLFGMQNAIYPLVLTVFSNLVNMLLSWYLVHERGMETAGVAYGTLIAQYAGFLLAAGLVAYKYRDYLRMIHLKLLLQWQALRQFLSVNSDLFIRTFCLTFSFGFFYSRSALDGAMVLAVNVILLQFLNWMSYGVDGFAYAAESLVGKYAGKKDQAQTMAMIRRSFVWGMGLAAFYTLLYGLAGNPLLRIFTDQPDVITAAQPFLFWMALFPLLSTPCYIWDGIFIGLVASKAMRNSMILALAVFLLAYYPLQSQWGNHGLWAALLIFMIARGAIMQWVFDREKMVGGAG</sequence>
<keyword evidence="8" id="KW-1185">Reference proteome</keyword>
<keyword evidence="5 6" id="KW-0472">Membrane</keyword>
<feature type="transmembrane region" description="Helical" evidence="6">
    <location>
        <begin position="36"/>
        <end position="55"/>
    </location>
</feature>
<accession>A0A2D0NGT4</accession>
<comment type="caution">
    <text evidence="7">The sequence shown here is derived from an EMBL/GenBank/DDBJ whole genome shotgun (WGS) entry which is preliminary data.</text>
</comment>
<keyword evidence="3 6" id="KW-0812">Transmembrane</keyword>
<feature type="transmembrane region" description="Helical" evidence="6">
    <location>
        <begin position="379"/>
        <end position="395"/>
    </location>
</feature>
<dbReference type="OrthoDB" id="9776324at2"/>
<feature type="transmembrane region" description="Helical" evidence="6">
    <location>
        <begin position="85"/>
        <end position="104"/>
    </location>
</feature>
<reference evidence="7 8" key="1">
    <citation type="submission" date="2017-10" db="EMBL/GenBank/DDBJ databases">
        <title>The draft genome sequence of Lewinella nigricans NBRC 102662.</title>
        <authorList>
            <person name="Wang K."/>
        </authorList>
    </citation>
    <scope>NUCLEOTIDE SEQUENCE [LARGE SCALE GENOMIC DNA]</scope>
    <source>
        <strain evidence="7 8">NBRC 102662</strain>
    </source>
</reference>
<gene>
    <name evidence="7" type="ORF">CRP01_05705</name>
</gene>
<evidence type="ECO:0000313" key="8">
    <source>
        <dbReference type="Proteomes" id="UP000223913"/>
    </source>
</evidence>
<dbReference type="Pfam" id="PF01554">
    <property type="entry name" value="MatE"/>
    <property type="match status" value="2"/>
</dbReference>
<dbReference type="InterPro" id="IPR044644">
    <property type="entry name" value="DinF-like"/>
</dbReference>
<organism evidence="7 8">
    <name type="scientific">Flavilitoribacter nigricans (strain ATCC 23147 / DSM 23189 / NBRC 102662 / NCIMB 1420 / SS-2)</name>
    <name type="common">Lewinella nigricans</name>
    <dbReference type="NCBI Taxonomy" id="1122177"/>
    <lineage>
        <taxon>Bacteria</taxon>
        <taxon>Pseudomonadati</taxon>
        <taxon>Bacteroidota</taxon>
        <taxon>Saprospiria</taxon>
        <taxon>Saprospirales</taxon>
        <taxon>Lewinellaceae</taxon>
        <taxon>Flavilitoribacter</taxon>
    </lineage>
</organism>
<evidence type="ECO:0000256" key="1">
    <source>
        <dbReference type="ARBA" id="ARBA00004141"/>
    </source>
</evidence>
<dbReference type="GO" id="GO:0005886">
    <property type="term" value="C:plasma membrane"/>
    <property type="evidence" value="ECO:0007669"/>
    <property type="project" value="TreeGrafter"/>
</dbReference>
<dbReference type="EMBL" id="PDUD01000009">
    <property type="protein sequence ID" value="PHN07596.1"/>
    <property type="molecule type" value="Genomic_DNA"/>
</dbReference>
<feature type="transmembrane region" description="Helical" evidence="6">
    <location>
        <begin position="346"/>
        <end position="372"/>
    </location>
</feature>
<evidence type="ECO:0000256" key="4">
    <source>
        <dbReference type="ARBA" id="ARBA00022989"/>
    </source>
</evidence>
<dbReference type="Proteomes" id="UP000223913">
    <property type="component" value="Unassembled WGS sequence"/>
</dbReference>
<feature type="transmembrane region" description="Helical" evidence="6">
    <location>
        <begin position="227"/>
        <end position="249"/>
    </location>
</feature>
<evidence type="ECO:0000256" key="5">
    <source>
        <dbReference type="ARBA" id="ARBA00023136"/>
    </source>
</evidence>
<feature type="transmembrane region" description="Helical" evidence="6">
    <location>
        <begin position="185"/>
        <end position="206"/>
    </location>
</feature>